<evidence type="ECO:0000313" key="6">
    <source>
        <dbReference type="Proteomes" id="UP001347796"/>
    </source>
</evidence>
<feature type="region of interest" description="Disordered" evidence="2">
    <location>
        <begin position="244"/>
        <end position="269"/>
    </location>
</feature>
<proteinExistence type="predicted"/>
<organism evidence="5 6">
    <name type="scientific">Patella caerulea</name>
    <name type="common">Rayed Mediterranean limpet</name>
    <dbReference type="NCBI Taxonomy" id="87958"/>
    <lineage>
        <taxon>Eukaryota</taxon>
        <taxon>Metazoa</taxon>
        <taxon>Spiralia</taxon>
        <taxon>Lophotrochozoa</taxon>
        <taxon>Mollusca</taxon>
        <taxon>Gastropoda</taxon>
        <taxon>Patellogastropoda</taxon>
        <taxon>Patelloidea</taxon>
        <taxon>Patellidae</taxon>
        <taxon>Patella</taxon>
    </lineage>
</organism>
<feature type="compositionally biased region" description="Low complexity" evidence="2">
    <location>
        <begin position="17"/>
        <end position="32"/>
    </location>
</feature>
<dbReference type="Gene3D" id="1.20.1250.20">
    <property type="entry name" value="MFS general substrate transporter like domains"/>
    <property type="match status" value="2"/>
</dbReference>
<reference evidence="5 6" key="1">
    <citation type="submission" date="2024-01" db="EMBL/GenBank/DDBJ databases">
        <title>The genome of the rayed Mediterranean limpet Patella caerulea (Linnaeus, 1758).</title>
        <authorList>
            <person name="Anh-Thu Weber A."/>
            <person name="Halstead-Nussloch G."/>
        </authorList>
    </citation>
    <scope>NUCLEOTIDE SEQUENCE [LARGE SCALE GENOMIC DNA]</scope>
    <source>
        <strain evidence="5">AATW-2023a</strain>
        <tissue evidence="5">Whole specimen</tissue>
    </source>
</reference>
<dbReference type="GO" id="GO:0016020">
    <property type="term" value="C:membrane"/>
    <property type="evidence" value="ECO:0007669"/>
    <property type="project" value="UniProtKB-SubCell"/>
</dbReference>
<protein>
    <recommendedName>
        <fullName evidence="4">Major facilitator superfamily (MFS) profile domain-containing protein</fullName>
    </recommendedName>
</protein>
<dbReference type="GO" id="GO:0008028">
    <property type="term" value="F:monocarboxylic acid transmembrane transporter activity"/>
    <property type="evidence" value="ECO:0007669"/>
    <property type="project" value="TreeGrafter"/>
</dbReference>
<dbReference type="PROSITE" id="PS50850">
    <property type="entry name" value="MFS"/>
    <property type="match status" value="1"/>
</dbReference>
<evidence type="ECO:0000256" key="1">
    <source>
        <dbReference type="ARBA" id="ARBA00004141"/>
    </source>
</evidence>
<feature type="compositionally biased region" description="Basic and acidic residues" evidence="2">
    <location>
        <begin position="1"/>
        <end position="16"/>
    </location>
</feature>
<dbReference type="InterPro" id="IPR050327">
    <property type="entry name" value="Proton-linked_MCT"/>
</dbReference>
<comment type="subcellular location">
    <subcellularLocation>
        <location evidence="1">Membrane</location>
        <topology evidence="1">Multi-pass membrane protein</topology>
    </subcellularLocation>
</comment>
<dbReference type="SUPFAM" id="SSF103473">
    <property type="entry name" value="MFS general substrate transporter"/>
    <property type="match status" value="1"/>
</dbReference>
<feature type="transmembrane region" description="Helical" evidence="3">
    <location>
        <begin position="132"/>
        <end position="160"/>
    </location>
</feature>
<feature type="transmembrane region" description="Helical" evidence="3">
    <location>
        <begin position="567"/>
        <end position="592"/>
    </location>
</feature>
<gene>
    <name evidence="5" type="ORF">SNE40_020406</name>
</gene>
<feature type="transmembrane region" description="Helical" evidence="3">
    <location>
        <begin position="604"/>
        <end position="623"/>
    </location>
</feature>
<dbReference type="Pfam" id="PF07690">
    <property type="entry name" value="MFS_1"/>
    <property type="match status" value="2"/>
</dbReference>
<feature type="transmembrane region" description="Helical" evidence="3">
    <location>
        <begin position="474"/>
        <end position="494"/>
    </location>
</feature>
<keyword evidence="3" id="KW-1133">Transmembrane helix</keyword>
<accession>A0AAN8GE42</accession>
<dbReference type="InterPro" id="IPR036259">
    <property type="entry name" value="MFS_trans_sf"/>
</dbReference>
<dbReference type="InterPro" id="IPR020846">
    <property type="entry name" value="MFS_dom"/>
</dbReference>
<dbReference type="EMBL" id="JAZGQO010000015">
    <property type="protein sequence ID" value="KAK6169331.1"/>
    <property type="molecule type" value="Genomic_DNA"/>
</dbReference>
<feature type="transmembrane region" description="Helical" evidence="3">
    <location>
        <begin position="83"/>
        <end position="103"/>
    </location>
</feature>
<dbReference type="CDD" id="cd17352">
    <property type="entry name" value="MFS_MCT_SLC16"/>
    <property type="match status" value="1"/>
</dbReference>
<feature type="transmembrane region" description="Helical" evidence="3">
    <location>
        <begin position="41"/>
        <end position="63"/>
    </location>
</feature>
<sequence>MADVHSLQERSRHATSESDSTDSSSSESSTLSLPPPPDGGYGWLIVVASFLISLICDGCAFSFGVLYTELLDEFGESKSKTSWIGSLFMSVPMILGPLGSALCSKFGCRAVTIGGGIISTAGFVLSSFSNSVYTLCVTFGLIAGSGMSVCYVSSMIMVAYYFKKKRALTTGLSVCGSGIGTFIFAPLTEYLIQEYGWRGTLLIIGGIVLNLVVAGALFRPLEFSEEEKLRRAREAFDRMSRTISKQSIPSHGRSRIGSGSEDSVTSQKAEKKEEEFELEILSHSQVHLPTFINKQNTEIPDELILEIRKNGSNLEQTLQRYFRSLNLKENGIGDHAKETEILTVTSDDNIVFKPADVSEGLIANGNGTCKSETKRGNSKGGVWQHKKKSPKVKMHRVTSYLPLLKNDIYYRGNLMNLPGTQYRSNSCPELHKTVEDDEDDDDEDNIFSKYPILKVFKISKALKKFFANMFDLRILSNPFFLLFAFSNFTLYLWYDVPYVFLTDSAIELGIPEDKASFLLSIIGIVNTIGQILYGVFGDRCVNLTLLYGWSCVFAGLTMAFVPFTSTYWVLAALGGLFGFFISANYTLQTIMLVQYLSLEKLANAYGLILLTQGIANLVGPPIAGGLYDRTGSYHTTFYAAGVFIILAGMILFIIPILTCLQCIDRTAPGKLHDEDIVLTDCKGIDPSSLVVVEIETVI</sequence>
<dbReference type="PANTHER" id="PTHR11360:SF260">
    <property type="entry name" value="MFS DOMAIN-CONTAINING PROTEIN"/>
    <property type="match status" value="1"/>
</dbReference>
<feature type="region of interest" description="Disordered" evidence="2">
    <location>
        <begin position="1"/>
        <end position="34"/>
    </location>
</feature>
<comment type="caution">
    <text evidence="5">The sequence shown here is derived from an EMBL/GenBank/DDBJ whole genome shotgun (WGS) entry which is preliminary data.</text>
</comment>
<feature type="transmembrane region" description="Helical" evidence="3">
    <location>
        <begin position="543"/>
        <end position="561"/>
    </location>
</feature>
<feature type="transmembrane region" description="Helical" evidence="3">
    <location>
        <begin position="110"/>
        <end position="126"/>
    </location>
</feature>
<dbReference type="InterPro" id="IPR011701">
    <property type="entry name" value="MFS"/>
</dbReference>
<feature type="domain" description="Major facilitator superfamily (MFS) profile" evidence="4">
    <location>
        <begin position="45"/>
        <end position="659"/>
    </location>
</feature>
<feature type="transmembrane region" description="Helical" evidence="3">
    <location>
        <begin position="635"/>
        <end position="660"/>
    </location>
</feature>
<evidence type="ECO:0000313" key="5">
    <source>
        <dbReference type="EMBL" id="KAK6169331.1"/>
    </source>
</evidence>
<dbReference type="FunFam" id="1.20.1250.20:FF:000505">
    <property type="entry name" value="Predicted protein"/>
    <property type="match status" value="1"/>
</dbReference>
<evidence type="ECO:0000259" key="4">
    <source>
        <dbReference type="PROSITE" id="PS50850"/>
    </source>
</evidence>
<keyword evidence="3" id="KW-0812">Transmembrane</keyword>
<evidence type="ECO:0000256" key="3">
    <source>
        <dbReference type="SAM" id="Phobius"/>
    </source>
</evidence>
<dbReference type="AlphaFoldDB" id="A0AAN8GE42"/>
<keyword evidence="6" id="KW-1185">Reference proteome</keyword>
<name>A0AAN8GE42_PATCE</name>
<dbReference type="Proteomes" id="UP001347796">
    <property type="component" value="Unassembled WGS sequence"/>
</dbReference>
<feature type="transmembrane region" description="Helical" evidence="3">
    <location>
        <begin position="514"/>
        <end position="536"/>
    </location>
</feature>
<feature type="transmembrane region" description="Helical" evidence="3">
    <location>
        <begin position="199"/>
        <end position="221"/>
    </location>
</feature>
<keyword evidence="3" id="KW-0472">Membrane</keyword>
<evidence type="ECO:0000256" key="2">
    <source>
        <dbReference type="SAM" id="MobiDB-lite"/>
    </source>
</evidence>
<feature type="transmembrane region" description="Helical" evidence="3">
    <location>
        <begin position="167"/>
        <end position="187"/>
    </location>
</feature>
<dbReference type="PANTHER" id="PTHR11360">
    <property type="entry name" value="MONOCARBOXYLATE TRANSPORTER"/>
    <property type="match status" value="1"/>
</dbReference>